<dbReference type="PROSITE" id="PS51134">
    <property type="entry name" value="ZF_TFIIB"/>
    <property type="match status" value="1"/>
</dbReference>
<keyword evidence="5" id="KW-0479">Metal-binding</keyword>
<dbReference type="InterPro" id="IPR036188">
    <property type="entry name" value="FAD/NAD-bd_sf"/>
</dbReference>
<dbReference type="InterPro" id="IPR013137">
    <property type="entry name" value="Znf_TFIIB"/>
</dbReference>
<dbReference type="PANTHER" id="PTHR11618:SF78">
    <property type="entry name" value="TRANSCRIPTION INITIATION FACTOR IIB-2"/>
    <property type="match status" value="1"/>
</dbReference>
<dbReference type="SUPFAM" id="SSF57783">
    <property type="entry name" value="Zinc beta-ribbon"/>
    <property type="match status" value="1"/>
</dbReference>
<dbReference type="GO" id="GO:0097550">
    <property type="term" value="C:transcription preinitiation complex"/>
    <property type="evidence" value="ECO:0007669"/>
    <property type="project" value="TreeGrafter"/>
</dbReference>
<dbReference type="FunFam" id="1.10.472.10:FF:000043">
    <property type="entry name" value="Transcription initiation factor IIB"/>
    <property type="match status" value="1"/>
</dbReference>
<dbReference type="InterPro" id="IPR006076">
    <property type="entry name" value="FAD-dep_OxRdtase"/>
</dbReference>
<dbReference type="OrthoDB" id="498204at2759"/>
<evidence type="ECO:0000259" key="6">
    <source>
        <dbReference type="PROSITE" id="PS51134"/>
    </source>
</evidence>
<dbReference type="SUPFAM" id="SSF54373">
    <property type="entry name" value="FAD-linked reductases, C-terminal domain"/>
    <property type="match status" value="1"/>
</dbReference>
<dbReference type="Pfam" id="PF08271">
    <property type="entry name" value="Zn_Ribbon_TF"/>
    <property type="match status" value="1"/>
</dbReference>
<dbReference type="InterPro" id="IPR000812">
    <property type="entry name" value="TFIIB"/>
</dbReference>
<comment type="caution">
    <text evidence="7">The sequence shown here is derived from an EMBL/GenBank/DDBJ whole genome shotgun (WGS) entry which is preliminary data.</text>
</comment>
<feature type="domain" description="TFIIB-type" evidence="6">
    <location>
        <begin position="1"/>
        <end position="33"/>
    </location>
</feature>
<dbReference type="GO" id="GO:0017025">
    <property type="term" value="F:TBP-class protein binding"/>
    <property type="evidence" value="ECO:0007669"/>
    <property type="project" value="InterPro"/>
</dbReference>
<dbReference type="Gene3D" id="1.10.472.10">
    <property type="entry name" value="Cyclin-like"/>
    <property type="match status" value="1"/>
</dbReference>
<dbReference type="SUPFAM" id="SSF51905">
    <property type="entry name" value="FAD/NAD(P)-binding domain"/>
    <property type="match status" value="1"/>
</dbReference>
<evidence type="ECO:0000256" key="2">
    <source>
        <dbReference type="ARBA" id="ARBA00022737"/>
    </source>
</evidence>
<dbReference type="PROSITE" id="PS00782">
    <property type="entry name" value="TFIIB"/>
    <property type="match status" value="1"/>
</dbReference>
<dbReference type="InterPro" id="IPR036915">
    <property type="entry name" value="Cyclin-like_sf"/>
</dbReference>
<dbReference type="Gene3D" id="3.50.50.60">
    <property type="entry name" value="FAD/NAD(P)-binding domain"/>
    <property type="match status" value="2"/>
</dbReference>
<accession>A0A835LEQ5</accession>
<dbReference type="SMART" id="SM00385">
    <property type="entry name" value="CYCLIN"/>
    <property type="match status" value="2"/>
</dbReference>
<keyword evidence="5" id="KW-0862">Zinc</keyword>
<keyword evidence="4" id="KW-0804">Transcription</keyword>
<dbReference type="Gene3D" id="3.30.9.10">
    <property type="entry name" value="D-Amino Acid Oxidase, subunit A, domain 2"/>
    <property type="match status" value="2"/>
</dbReference>
<dbReference type="GO" id="GO:0005634">
    <property type="term" value="C:nucleus"/>
    <property type="evidence" value="ECO:0007669"/>
    <property type="project" value="TreeGrafter"/>
</dbReference>
<dbReference type="InterPro" id="IPR013763">
    <property type="entry name" value="Cyclin-like_dom"/>
</dbReference>
<name>A0A835LEQ5_9MAGN</name>
<comment type="similarity">
    <text evidence="1">Belongs to the TFIIB family.</text>
</comment>
<dbReference type="FunFam" id="1.10.472.170:FF:000001">
    <property type="entry name" value="Transcription initiation factor IIB"/>
    <property type="match status" value="1"/>
</dbReference>
<evidence type="ECO:0000256" key="4">
    <source>
        <dbReference type="ARBA" id="ARBA00023163"/>
    </source>
</evidence>
<dbReference type="Gene3D" id="1.10.472.170">
    <property type="match status" value="1"/>
</dbReference>
<evidence type="ECO:0000313" key="7">
    <source>
        <dbReference type="EMBL" id="KAF9592778.1"/>
    </source>
</evidence>
<dbReference type="InterPro" id="IPR013150">
    <property type="entry name" value="TFIIB_cyclin"/>
</dbReference>
<dbReference type="Pfam" id="PF01266">
    <property type="entry name" value="DAO"/>
    <property type="match status" value="2"/>
</dbReference>
<protein>
    <recommendedName>
        <fullName evidence="6">TFIIB-type domain-containing protein</fullName>
    </recommendedName>
</protein>
<dbReference type="PANTHER" id="PTHR11618">
    <property type="entry name" value="TRANSCRIPTION INITIATION FACTOR IIB-RELATED"/>
    <property type="match status" value="1"/>
</dbReference>
<gene>
    <name evidence="7" type="ORF">IFM89_017348</name>
</gene>
<dbReference type="AlphaFoldDB" id="A0A835LEQ5"/>
<proteinExistence type="inferred from homology"/>
<evidence type="ECO:0000256" key="5">
    <source>
        <dbReference type="PROSITE-ProRule" id="PRU00469"/>
    </source>
</evidence>
<organism evidence="7 8">
    <name type="scientific">Coptis chinensis</name>
    <dbReference type="NCBI Taxonomy" id="261450"/>
    <lineage>
        <taxon>Eukaryota</taxon>
        <taxon>Viridiplantae</taxon>
        <taxon>Streptophyta</taxon>
        <taxon>Embryophyta</taxon>
        <taxon>Tracheophyta</taxon>
        <taxon>Spermatophyta</taxon>
        <taxon>Magnoliopsida</taxon>
        <taxon>Ranunculales</taxon>
        <taxon>Ranunculaceae</taxon>
        <taxon>Coptidoideae</taxon>
        <taxon>Coptis</taxon>
    </lineage>
</organism>
<dbReference type="GO" id="GO:0070897">
    <property type="term" value="P:transcription preinitiation complex assembly"/>
    <property type="evidence" value="ECO:0007669"/>
    <property type="project" value="InterPro"/>
</dbReference>
<dbReference type="SUPFAM" id="SSF47954">
    <property type="entry name" value="Cyclin-like"/>
    <property type="match status" value="2"/>
</dbReference>
<evidence type="ECO:0000256" key="3">
    <source>
        <dbReference type="ARBA" id="ARBA00023015"/>
    </source>
</evidence>
<keyword evidence="8" id="KW-1185">Reference proteome</keyword>
<dbReference type="Proteomes" id="UP000631114">
    <property type="component" value="Unassembled WGS sequence"/>
</dbReference>
<reference evidence="7 8" key="1">
    <citation type="submission" date="2020-10" db="EMBL/GenBank/DDBJ databases">
        <title>The Coptis chinensis genome and diversification of protoberbering-type alkaloids.</title>
        <authorList>
            <person name="Wang B."/>
            <person name="Shu S."/>
            <person name="Song C."/>
            <person name="Liu Y."/>
        </authorList>
    </citation>
    <scope>NUCLEOTIDE SEQUENCE [LARGE SCALE GENOMIC DNA]</scope>
    <source>
        <strain evidence="7">HL-2020</strain>
        <tissue evidence="7">Leaf</tissue>
    </source>
</reference>
<dbReference type="InterPro" id="IPR023486">
    <property type="entry name" value="TFIIB_CS"/>
</dbReference>
<dbReference type="EMBL" id="JADFTS010000008">
    <property type="protein sequence ID" value="KAF9592778.1"/>
    <property type="molecule type" value="Genomic_DNA"/>
</dbReference>
<evidence type="ECO:0000256" key="1">
    <source>
        <dbReference type="ARBA" id="ARBA00010857"/>
    </source>
</evidence>
<dbReference type="PRINTS" id="PR00685">
    <property type="entry name" value="TIFACTORIIB"/>
</dbReference>
<dbReference type="CDD" id="cd20551">
    <property type="entry name" value="CYCLIN_TFIIB_rpt1"/>
    <property type="match status" value="1"/>
</dbReference>
<evidence type="ECO:0000313" key="8">
    <source>
        <dbReference type="Proteomes" id="UP000631114"/>
    </source>
</evidence>
<dbReference type="GO" id="GO:0008270">
    <property type="term" value="F:zinc ion binding"/>
    <property type="evidence" value="ECO:0007669"/>
    <property type="project" value="UniProtKB-KW"/>
</dbReference>
<dbReference type="Pfam" id="PF00382">
    <property type="entry name" value="TFIIB"/>
    <property type="match status" value="2"/>
</dbReference>
<keyword evidence="2" id="KW-0677">Repeat</keyword>
<sequence>MEDYCSDCKKTTVVVLDHSSGDTICCECGLVLEARYIDETSEWRTFENDTNNSDPNRVGGPVNPLLAENGGGLVTLISKPSGVTSLGWNNVGSNKDPDSSLIQAFKSIAEMCDRLDLVATIKDLANEIYKKVADHKSTRGRNRDAFLAACLFVACKQEHKARTLKEIHSIANGATIKEIGRNTFFIEKQLKEIGESMETGATDAGDFMRRFCSRLGMNHQAIKAAQEAVQNSKELDIRRNPTSVAAAVIYMITQLSDNRQFLKDVATATAVAESTIRKSCQDLYPYASRLIPNWYAKDEDLKNLGTLSSLPSLALEFDVVIVGAGIIGLTIARQFLKESKLSVAVVDASVPCASGATGAGQGYIWMAGKTPGTELWELGMRSKQLWENLAKGIEEQGFSPLQELGWKKTGSLMIGRSLEELSMLKDRVELLSEAGLRAEFLSRTGSWSGSLMKNVVEKFDIVLDVPVKPRKGHLLVIENFNSIRLNHGLMEVGYMDHQVVAPSDSGVVDYSHTMSISMTATLDGAGNLVLGSSRQFVGFNKDLDESIVDRIWKRAGEFIPSLRDVGLEELSKSRKVRVGLRPYMPDGKPIISPVPGVPKVLVAAGHEGAGLTLALGTAEMVFNMLFGNPSEINYVPFSFHGRCCK</sequence>
<keyword evidence="3" id="KW-0805">Transcription regulation</keyword>
<keyword evidence="5" id="KW-0863">Zinc-finger</keyword>